<comment type="caution">
    <text evidence="1">The sequence shown here is derived from an EMBL/GenBank/DDBJ whole genome shotgun (WGS) entry which is preliminary data.</text>
</comment>
<dbReference type="Proteomes" id="UP001190700">
    <property type="component" value="Unassembled WGS sequence"/>
</dbReference>
<organism evidence="1 2">
    <name type="scientific">Cymbomonas tetramitiformis</name>
    <dbReference type="NCBI Taxonomy" id="36881"/>
    <lineage>
        <taxon>Eukaryota</taxon>
        <taxon>Viridiplantae</taxon>
        <taxon>Chlorophyta</taxon>
        <taxon>Pyramimonadophyceae</taxon>
        <taxon>Pyramimonadales</taxon>
        <taxon>Pyramimonadaceae</taxon>
        <taxon>Cymbomonas</taxon>
    </lineage>
</organism>
<dbReference type="AlphaFoldDB" id="A0AAE0BHE7"/>
<evidence type="ECO:0000313" key="2">
    <source>
        <dbReference type="Proteomes" id="UP001190700"/>
    </source>
</evidence>
<name>A0AAE0BHE7_9CHLO</name>
<accession>A0AAE0BHE7</accession>
<gene>
    <name evidence="1" type="ORF">CYMTET_53808</name>
</gene>
<keyword evidence="2" id="KW-1185">Reference proteome</keyword>
<reference evidence="1 2" key="1">
    <citation type="journal article" date="2015" name="Genome Biol. Evol.">
        <title>Comparative Genomics of a Bacterivorous Green Alga Reveals Evolutionary Causalities and Consequences of Phago-Mixotrophic Mode of Nutrition.</title>
        <authorList>
            <person name="Burns J.A."/>
            <person name="Paasch A."/>
            <person name="Narechania A."/>
            <person name="Kim E."/>
        </authorList>
    </citation>
    <scope>NUCLEOTIDE SEQUENCE [LARGE SCALE GENOMIC DNA]</scope>
    <source>
        <strain evidence="1 2">PLY_AMNH</strain>
    </source>
</reference>
<protein>
    <submittedName>
        <fullName evidence="1">Uncharacterized protein</fullName>
    </submittedName>
</protein>
<proteinExistence type="predicted"/>
<sequence length="180" mass="20295">MEVARGGVVELQDDSSLEDANISAGDESDEEETIFSIADFGNADGREFFVVKASARDEFTFRFKIANRLSPHLSLMECMEVRSAERKNFQAYYKPTSSAFVGNSKKRQVSLQSASKAHAFSNCKYKITECVPFDGESIFWAWEEDESGPEGSIPREQAHELYALLARTMKSERVRARLLD</sequence>
<dbReference type="EMBL" id="LGRX02035171">
    <property type="protein sequence ID" value="KAK3236040.1"/>
    <property type="molecule type" value="Genomic_DNA"/>
</dbReference>
<evidence type="ECO:0000313" key="1">
    <source>
        <dbReference type="EMBL" id="KAK3236040.1"/>
    </source>
</evidence>